<sequence length="660" mass="74263">MDTAYNSEELQLFRLQWKSELRKQEFDKEEPGSKSVKESEIKCTDCGRLVLRAGNVLENNCKNCSFQDKRCQKNFSLKNEEVISEFSSGSCETYGNLIISTPQTFTRNNNDAILLSLPQPTEQNYTSVCKRPKLQANSTEHCNKSLVDQLIEDIDEITRVPFFDISLPKEVGIQIFSHLELKDLCACAQVSKSWKLLAQDKLIWYRVGCHLGYVKEKDSAITDRENWKSTVQHWFLEERNLKRNWKERICRLSSLDFERGGSLCAVSVDKNLICSGYSNGAVIIWEADKENIANCSYRQLITTGNTQTGYKPPVTSTAIYRTLCAAGFENGDVYAWHTSLSSSPLYHCHCEESIKSVSVATSDLPTFAAISGHQLQVHMSDSNGCWMCIESRNYENRIGHAIFIPDSGGVSSTQHMAIAFQDTAIVLAPGRGLLCTVDHVIGGKLSCMDCTSDKLALGVGSYGYGALGNKVRLYSLESGKMLSLLGGHFREITCLDLANCPPNQLVTGSFDCRVRVFDLRNEKMAFAFNLGHKRMVTSVQMDEWKVVSGAEDGTLTVWDQRMTSTLWMTHARHPVRFCKFQGSQMITANIPLNRTVRGDLWYADDLILHRRHRGVIRLFDFSAKNVTEGIPEICSSGYDDTSGYNYNINLSVPYDKIDET</sequence>
<proteinExistence type="predicted"/>
<dbReference type="InterPro" id="IPR015943">
    <property type="entry name" value="WD40/YVTN_repeat-like_dom_sf"/>
</dbReference>
<dbReference type="PROSITE" id="PS50082">
    <property type="entry name" value="WD_REPEATS_2"/>
    <property type="match status" value="1"/>
</dbReference>
<accession>A0AAD9R707</accession>
<dbReference type="EMBL" id="JARQWQ010000001">
    <property type="protein sequence ID" value="KAK2574242.1"/>
    <property type="molecule type" value="Genomic_DNA"/>
</dbReference>
<dbReference type="Proteomes" id="UP001249851">
    <property type="component" value="Unassembled WGS sequence"/>
</dbReference>
<comment type="caution">
    <text evidence="3">The sequence shown here is derived from an EMBL/GenBank/DDBJ whole genome shotgun (WGS) entry which is preliminary data.</text>
</comment>
<dbReference type="Gene3D" id="2.130.10.10">
    <property type="entry name" value="YVTN repeat-like/Quinoprotein amine dehydrogenase"/>
    <property type="match status" value="2"/>
</dbReference>
<dbReference type="InterPro" id="IPR011047">
    <property type="entry name" value="Quinoprotein_ADH-like_sf"/>
</dbReference>
<dbReference type="Pfam" id="PF12937">
    <property type="entry name" value="F-box-like"/>
    <property type="match status" value="1"/>
</dbReference>
<dbReference type="PANTHER" id="PTHR19855">
    <property type="entry name" value="WD40 REPEAT PROTEIN 12, 37"/>
    <property type="match status" value="1"/>
</dbReference>
<dbReference type="Gene3D" id="1.20.1280.50">
    <property type="match status" value="1"/>
</dbReference>
<keyword evidence="4" id="KW-1185">Reference proteome</keyword>
<dbReference type="Pfam" id="PF00400">
    <property type="entry name" value="WD40"/>
    <property type="match status" value="2"/>
</dbReference>
<dbReference type="SMART" id="SM00256">
    <property type="entry name" value="FBOX"/>
    <property type="match status" value="1"/>
</dbReference>
<dbReference type="PANTHER" id="PTHR19855:SF16">
    <property type="entry name" value="F-BOX AND WD REPEAT DOMAIN CONTAINING 8"/>
    <property type="match status" value="1"/>
</dbReference>
<evidence type="ECO:0000259" key="2">
    <source>
        <dbReference type="PROSITE" id="PS50181"/>
    </source>
</evidence>
<feature type="domain" description="F-box" evidence="2">
    <location>
        <begin position="161"/>
        <end position="207"/>
    </location>
</feature>
<evidence type="ECO:0000256" key="1">
    <source>
        <dbReference type="PROSITE-ProRule" id="PRU00221"/>
    </source>
</evidence>
<dbReference type="SUPFAM" id="SSF81383">
    <property type="entry name" value="F-box domain"/>
    <property type="match status" value="1"/>
</dbReference>
<dbReference type="SUPFAM" id="SSF50998">
    <property type="entry name" value="Quinoprotein alcohol dehydrogenase-like"/>
    <property type="match status" value="1"/>
</dbReference>
<dbReference type="InterPro" id="IPR001810">
    <property type="entry name" value="F-box_dom"/>
</dbReference>
<keyword evidence="1" id="KW-0853">WD repeat</keyword>
<reference evidence="3" key="1">
    <citation type="journal article" date="2023" name="G3 (Bethesda)">
        <title>Whole genome assembly and annotation of the endangered Caribbean coral Acropora cervicornis.</title>
        <authorList>
            <person name="Selwyn J.D."/>
            <person name="Vollmer S.V."/>
        </authorList>
    </citation>
    <scope>NUCLEOTIDE SEQUENCE</scope>
    <source>
        <strain evidence="3">K2</strain>
    </source>
</reference>
<organism evidence="3 4">
    <name type="scientific">Acropora cervicornis</name>
    <name type="common">Staghorn coral</name>
    <dbReference type="NCBI Taxonomy" id="6130"/>
    <lineage>
        <taxon>Eukaryota</taxon>
        <taxon>Metazoa</taxon>
        <taxon>Cnidaria</taxon>
        <taxon>Anthozoa</taxon>
        <taxon>Hexacorallia</taxon>
        <taxon>Scleractinia</taxon>
        <taxon>Astrocoeniina</taxon>
        <taxon>Acroporidae</taxon>
        <taxon>Acropora</taxon>
    </lineage>
</organism>
<gene>
    <name evidence="3" type="ORF">P5673_000381</name>
</gene>
<reference evidence="3" key="2">
    <citation type="journal article" date="2023" name="Science">
        <title>Genomic signatures of disease resistance in endangered staghorn corals.</title>
        <authorList>
            <person name="Vollmer S.V."/>
            <person name="Selwyn J.D."/>
            <person name="Despard B.A."/>
            <person name="Roesel C.L."/>
        </authorList>
    </citation>
    <scope>NUCLEOTIDE SEQUENCE</scope>
    <source>
        <strain evidence="3">K2</strain>
    </source>
</reference>
<evidence type="ECO:0000313" key="4">
    <source>
        <dbReference type="Proteomes" id="UP001249851"/>
    </source>
</evidence>
<dbReference type="AlphaFoldDB" id="A0AAD9R707"/>
<name>A0AAD9R707_ACRCE</name>
<dbReference type="InterPro" id="IPR001680">
    <property type="entry name" value="WD40_rpt"/>
</dbReference>
<dbReference type="InterPro" id="IPR036047">
    <property type="entry name" value="F-box-like_dom_sf"/>
</dbReference>
<feature type="repeat" description="WD" evidence="1">
    <location>
        <begin position="529"/>
        <end position="559"/>
    </location>
</feature>
<dbReference type="SMART" id="SM00320">
    <property type="entry name" value="WD40"/>
    <property type="match status" value="3"/>
</dbReference>
<protein>
    <submittedName>
        <fullName evidence="3">F-box/WD repeat-containing protein 8</fullName>
    </submittedName>
</protein>
<evidence type="ECO:0000313" key="3">
    <source>
        <dbReference type="EMBL" id="KAK2574242.1"/>
    </source>
</evidence>
<dbReference type="PROSITE" id="PS50181">
    <property type="entry name" value="FBOX"/>
    <property type="match status" value="1"/>
</dbReference>